<protein>
    <submittedName>
        <fullName evidence="2">Uncharacterized protein</fullName>
    </submittedName>
</protein>
<evidence type="ECO:0000313" key="2">
    <source>
        <dbReference type="EMBL" id="KAK4434524.1"/>
    </source>
</evidence>
<sequence length="178" mass="19371">MHPREQGRVEPLLPEHNTELNTVLANCNRTCCTWTLTIVTGLMKKPKVGIGSTSPLVLSHEDDHEKWVTNTTCSYGRDPLPSIPLPDPARFAHHSNSGQWWLQAPTTDAEPDDRPAPPPPAPSHAVGSSRGPRPDASTADALQKNPRQAAQLLDGQTQLQEHRPTTWPTSSNACTIGS</sequence>
<feature type="compositionally biased region" description="Polar residues" evidence="1">
    <location>
        <begin position="166"/>
        <end position="178"/>
    </location>
</feature>
<dbReference type="AlphaFoldDB" id="A0AAE2CUF3"/>
<reference evidence="2" key="1">
    <citation type="submission" date="2020-06" db="EMBL/GenBank/DDBJ databases">
        <authorList>
            <person name="Li T."/>
            <person name="Hu X."/>
            <person name="Zhang T."/>
            <person name="Song X."/>
            <person name="Zhang H."/>
            <person name="Dai N."/>
            <person name="Sheng W."/>
            <person name="Hou X."/>
            <person name="Wei L."/>
        </authorList>
    </citation>
    <scope>NUCLEOTIDE SEQUENCE</scope>
    <source>
        <strain evidence="2">3651</strain>
        <tissue evidence="2">Leaf</tissue>
    </source>
</reference>
<evidence type="ECO:0000313" key="3">
    <source>
        <dbReference type="Proteomes" id="UP001293254"/>
    </source>
</evidence>
<feature type="region of interest" description="Disordered" evidence="1">
    <location>
        <begin position="103"/>
        <end position="178"/>
    </location>
</feature>
<reference evidence="2" key="2">
    <citation type="journal article" date="2024" name="Plant">
        <title>Genomic evolution and insights into agronomic trait innovations of Sesamum species.</title>
        <authorList>
            <person name="Miao H."/>
            <person name="Wang L."/>
            <person name="Qu L."/>
            <person name="Liu H."/>
            <person name="Sun Y."/>
            <person name="Le M."/>
            <person name="Wang Q."/>
            <person name="Wei S."/>
            <person name="Zheng Y."/>
            <person name="Lin W."/>
            <person name="Duan Y."/>
            <person name="Cao H."/>
            <person name="Xiong S."/>
            <person name="Wang X."/>
            <person name="Wei L."/>
            <person name="Li C."/>
            <person name="Ma Q."/>
            <person name="Ju M."/>
            <person name="Zhao R."/>
            <person name="Li G."/>
            <person name="Mu C."/>
            <person name="Tian Q."/>
            <person name="Mei H."/>
            <person name="Zhang T."/>
            <person name="Gao T."/>
            <person name="Zhang H."/>
        </authorList>
    </citation>
    <scope>NUCLEOTIDE SEQUENCE</scope>
    <source>
        <strain evidence="2">3651</strain>
    </source>
</reference>
<proteinExistence type="predicted"/>
<comment type="caution">
    <text evidence="2">The sequence shown here is derived from an EMBL/GenBank/DDBJ whole genome shotgun (WGS) entry which is preliminary data.</text>
</comment>
<keyword evidence="3" id="KW-1185">Reference proteome</keyword>
<dbReference type="EMBL" id="JACGWO010000002">
    <property type="protein sequence ID" value="KAK4434524.1"/>
    <property type="molecule type" value="Genomic_DNA"/>
</dbReference>
<gene>
    <name evidence="2" type="ORF">Salat_0615200</name>
</gene>
<evidence type="ECO:0000256" key="1">
    <source>
        <dbReference type="SAM" id="MobiDB-lite"/>
    </source>
</evidence>
<dbReference type="Proteomes" id="UP001293254">
    <property type="component" value="Unassembled WGS sequence"/>
</dbReference>
<accession>A0AAE2CUF3</accession>
<organism evidence="2 3">
    <name type="scientific">Sesamum alatum</name>
    <dbReference type="NCBI Taxonomy" id="300844"/>
    <lineage>
        <taxon>Eukaryota</taxon>
        <taxon>Viridiplantae</taxon>
        <taxon>Streptophyta</taxon>
        <taxon>Embryophyta</taxon>
        <taxon>Tracheophyta</taxon>
        <taxon>Spermatophyta</taxon>
        <taxon>Magnoliopsida</taxon>
        <taxon>eudicotyledons</taxon>
        <taxon>Gunneridae</taxon>
        <taxon>Pentapetalae</taxon>
        <taxon>asterids</taxon>
        <taxon>lamiids</taxon>
        <taxon>Lamiales</taxon>
        <taxon>Pedaliaceae</taxon>
        <taxon>Sesamum</taxon>
    </lineage>
</organism>
<name>A0AAE2CUF3_9LAMI</name>